<evidence type="ECO:0000256" key="1">
    <source>
        <dbReference type="SAM" id="MobiDB-lite"/>
    </source>
</evidence>
<keyword evidence="2" id="KW-1133">Transmembrane helix</keyword>
<feature type="non-terminal residue" evidence="3">
    <location>
        <position position="1"/>
    </location>
</feature>
<evidence type="ECO:0000256" key="2">
    <source>
        <dbReference type="SAM" id="Phobius"/>
    </source>
</evidence>
<feature type="region of interest" description="Disordered" evidence="1">
    <location>
        <begin position="74"/>
        <end position="139"/>
    </location>
</feature>
<keyword evidence="2" id="KW-0812">Transmembrane</keyword>
<gene>
    <name evidence="3" type="ORF">pdam_00016682</name>
</gene>
<dbReference type="Proteomes" id="UP000275408">
    <property type="component" value="Unassembled WGS sequence"/>
</dbReference>
<accession>A0A3M6V5D2</accession>
<keyword evidence="2" id="KW-0472">Membrane</keyword>
<keyword evidence="4" id="KW-1185">Reference proteome</keyword>
<evidence type="ECO:0000313" key="4">
    <source>
        <dbReference type="Proteomes" id="UP000275408"/>
    </source>
</evidence>
<protein>
    <submittedName>
        <fullName evidence="3">Uncharacterized protein</fullName>
    </submittedName>
</protein>
<feature type="compositionally biased region" description="Basic and acidic residues" evidence="1">
    <location>
        <begin position="106"/>
        <end position="118"/>
    </location>
</feature>
<proteinExistence type="predicted"/>
<evidence type="ECO:0000313" key="3">
    <source>
        <dbReference type="EMBL" id="RMX61142.1"/>
    </source>
</evidence>
<organism evidence="3 4">
    <name type="scientific">Pocillopora damicornis</name>
    <name type="common">Cauliflower coral</name>
    <name type="synonym">Millepora damicornis</name>
    <dbReference type="NCBI Taxonomy" id="46731"/>
    <lineage>
        <taxon>Eukaryota</taxon>
        <taxon>Metazoa</taxon>
        <taxon>Cnidaria</taxon>
        <taxon>Anthozoa</taxon>
        <taxon>Hexacorallia</taxon>
        <taxon>Scleractinia</taxon>
        <taxon>Astrocoeniina</taxon>
        <taxon>Pocilloporidae</taxon>
        <taxon>Pocillopora</taxon>
    </lineage>
</organism>
<reference evidence="3 4" key="1">
    <citation type="journal article" date="2018" name="Sci. Rep.">
        <title>Comparative analysis of the Pocillopora damicornis genome highlights role of immune system in coral evolution.</title>
        <authorList>
            <person name="Cunning R."/>
            <person name="Bay R.A."/>
            <person name="Gillette P."/>
            <person name="Baker A.C."/>
            <person name="Traylor-Knowles N."/>
        </authorList>
    </citation>
    <scope>NUCLEOTIDE SEQUENCE [LARGE SCALE GENOMIC DNA]</scope>
    <source>
        <strain evidence="3">RSMAS</strain>
        <tissue evidence="3">Whole animal</tissue>
    </source>
</reference>
<name>A0A3M6V5D2_POCDA</name>
<feature type="transmembrane region" description="Helical" evidence="2">
    <location>
        <begin position="48"/>
        <end position="66"/>
    </location>
</feature>
<comment type="caution">
    <text evidence="3">The sequence shown here is derived from an EMBL/GenBank/DDBJ whole genome shotgun (WGS) entry which is preliminary data.</text>
</comment>
<dbReference type="EMBL" id="RCHS01000076">
    <property type="protein sequence ID" value="RMX61142.1"/>
    <property type="molecule type" value="Genomic_DNA"/>
</dbReference>
<dbReference type="AlphaFoldDB" id="A0A3M6V5D2"/>
<sequence length="139" mass="15857">LFILITKIYTRPLSRHKGNYDFVKRCLRRFYVVLVGGKFSKVGKMKKFLLACFGLGFALGGSYYMYRRWQNSREESDDADDKNDGSTTQERAPFFEPVKITLPRISDGDSSGKQDKAKSNKNTKSTKNNFGGMRSGFLL</sequence>
<feature type="compositionally biased region" description="Low complexity" evidence="1">
    <location>
        <begin position="120"/>
        <end position="129"/>
    </location>
</feature>